<evidence type="ECO:0000256" key="7">
    <source>
        <dbReference type="ARBA" id="ARBA00023291"/>
    </source>
</evidence>
<comment type="caution">
    <text evidence="9">The sequence shown here is derived from an EMBL/GenBank/DDBJ whole genome shotgun (WGS) entry which is preliminary data.</text>
</comment>
<gene>
    <name evidence="9" type="ORF">BL253_32420</name>
</gene>
<name>A0A1V2I1H8_9ACTN</name>
<evidence type="ECO:0000313" key="10">
    <source>
        <dbReference type="Proteomes" id="UP000188929"/>
    </source>
</evidence>
<dbReference type="GO" id="GO:0051538">
    <property type="term" value="F:3 iron, 4 sulfur cluster binding"/>
    <property type="evidence" value="ECO:0007669"/>
    <property type="project" value="UniProtKB-KW"/>
</dbReference>
<protein>
    <recommendedName>
        <fullName evidence="8">Ferredoxin</fullName>
    </recommendedName>
</protein>
<dbReference type="EMBL" id="MOMC01000083">
    <property type="protein sequence ID" value="ONH23605.1"/>
    <property type="molecule type" value="Genomic_DNA"/>
</dbReference>
<keyword evidence="3 8" id="KW-0479">Metal-binding</keyword>
<evidence type="ECO:0000256" key="1">
    <source>
        <dbReference type="ARBA" id="ARBA00001927"/>
    </source>
</evidence>
<dbReference type="GO" id="GO:0009055">
    <property type="term" value="F:electron transfer activity"/>
    <property type="evidence" value="ECO:0007669"/>
    <property type="project" value="UniProtKB-UniRule"/>
</dbReference>
<keyword evidence="4 8" id="KW-0249">Electron transport</keyword>
<dbReference type="Proteomes" id="UP000188929">
    <property type="component" value="Unassembled WGS sequence"/>
</dbReference>
<dbReference type="InterPro" id="IPR051269">
    <property type="entry name" value="Fe-S_cluster_ET"/>
</dbReference>
<reference evidence="10" key="1">
    <citation type="submission" date="2016-10" db="EMBL/GenBank/DDBJ databases">
        <title>Frankia sp. NRRL B-16386 Genome sequencing.</title>
        <authorList>
            <person name="Ghodhbane-Gtari F."/>
            <person name="Swanson E."/>
            <person name="Gueddou A."/>
            <person name="Hezbri K."/>
            <person name="Ktari K."/>
            <person name="Nouioui I."/>
            <person name="Morris K."/>
            <person name="Simpson S."/>
            <person name="Abebe-Akele F."/>
            <person name="Thomas K."/>
            <person name="Gtari M."/>
            <person name="Tisa L.S."/>
        </authorList>
    </citation>
    <scope>NUCLEOTIDE SEQUENCE [LARGE SCALE GENOMIC DNA]</scope>
    <source>
        <strain evidence="10">NRRL B-16386</strain>
    </source>
</reference>
<accession>A0A1V2I1H8</accession>
<dbReference type="PRINTS" id="PR00352">
    <property type="entry name" value="3FE4SFRDOXIN"/>
</dbReference>
<dbReference type="AlphaFoldDB" id="A0A1V2I1H8"/>
<proteinExistence type="predicted"/>
<dbReference type="GO" id="GO:0005506">
    <property type="term" value="F:iron ion binding"/>
    <property type="evidence" value="ECO:0007669"/>
    <property type="project" value="UniProtKB-UniRule"/>
</dbReference>
<keyword evidence="7" id="KW-0003">3Fe-4S</keyword>
<dbReference type="OrthoDB" id="3215519at2"/>
<dbReference type="STRING" id="1834516.BL253_32420"/>
<keyword evidence="10" id="KW-1185">Reference proteome</keyword>
<keyword evidence="6 8" id="KW-0411">Iron-sulfur</keyword>
<organism evidence="9 10">
    <name type="scientific">Pseudofrankia asymbiotica</name>
    <dbReference type="NCBI Taxonomy" id="1834516"/>
    <lineage>
        <taxon>Bacteria</taxon>
        <taxon>Bacillati</taxon>
        <taxon>Actinomycetota</taxon>
        <taxon>Actinomycetes</taxon>
        <taxon>Frankiales</taxon>
        <taxon>Frankiaceae</taxon>
        <taxon>Pseudofrankia</taxon>
    </lineage>
</organism>
<keyword evidence="5 8" id="KW-0408">Iron</keyword>
<sequence>MRIVVDRDRCMGHAVCALMAPDLMELDDLGYNVTGEAKVEPADEALARRAAGACPEGAIAVVDAHA</sequence>
<dbReference type="PANTHER" id="PTHR36923:SF3">
    <property type="entry name" value="FERREDOXIN"/>
    <property type="match status" value="1"/>
</dbReference>
<keyword evidence="2 8" id="KW-0813">Transport</keyword>
<comment type="function">
    <text evidence="8">Ferredoxins are iron-sulfur proteins that transfer electrons in a wide variety of metabolic reactions.</text>
</comment>
<evidence type="ECO:0000256" key="5">
    <source>
        <dbReference type="ARBA" id="ARBA00023004"/>
    </source>
</evidence>
<dbReference type="RefSeq" id="WP_076821382.1">
    <property type="nucleotide sequence ID" value="NZ_MOMC01000083.1"/>
</dbReference>
<evidence type="ECO:0000256" key="2">
    <source>
        <dbReference type="ARBA" id="ARBA00022448"/>
    </source>
</evidence>
<evidence type="ECO:0000256" key="8">
    <source>
        <dbReference type="RuleBase" id="RU368020"/>
    </source>
</evidence>
<evidence type="ECO:0000256" key="4">
    <source>
        <dbReference type="ARBA" id="ARBA00022982"/>
    </source>
</evidence>
<dbReference type="SUPFAM" id="SSF54862">
    <property type="entry name" value="4Fe-4S ferredoxins"/>
    <property type="match status" value="1"/>
</dbReference>
<evidence type="ECO:0000256" key="3">
    <source>
        <dbReference type="ARBA" id="ARBA00022723"/>
    </source>
</evidence>
<evidence type="ECO:0000256" key="6">
    <source>
        <dbReference type="ARBA" id="ARBA00023014"/>
    </source>
</evidence>
<dbReference type="InterPro" id="IPR001080">
    <property type="entry name" value="3Fe4S_ferredoxin"/>
</dbReference>
<comment type="cofactor">
    <cofactor evidence="1">
        <name>[3Fe-4S] cluster</name>
        <dbReference type="ChEBI" id="CHEBI:21137"/>
    </cofactor>
</comment>
<dbReference type="Gene3D" id="3.30.70.20">
    <property type="match status" value="1"/>
</dbReference>
<dbReference type="PANTHER" id="PTHR36923">
    <property type="entry name" value="FERREDOXIN"/>
    <property type="match status" value="1"/>
</dbReference>
<evidence type="ECO:0000313" key="9">
    <source>
        <dbReference type="EMBL" id="ONH23605.1"/>
    </source>
</evidence>
<dbReference type="Pfam" id="PF13459">
    <property type="entry name" value="Fer4_15"/>
    <property type="match status" value="1"/>
</dbReference>